<dbReference type="Gene3D" id="3.40.1580.10">
    <property type="entry name" value="SMI1/KNR4-like"/>
    <property type="match status" value="1"/>
</dbReference>
<protein>
    <submittedName>
        <fullName evidence="2">SMI1/KNR4 family protein</fullName>
    </submittedName>
</protein>
<evidence type="ECO:0000313" key="2">
    <source>
        <dbReference type="EMBL" id="MBT1705857.1"/>
    </source>
</evidence>
<evidence type="ECO:0000313" key="3">
    <source>
        <dbReference type="Proteomes" id="UP000772618"/>
    </source>
</evidence>
<comment type="caution">
    <text evidence="2">The sequence shown here is derived from an EMBL/GenBank/DDBJ whole genome shotgun (WGS) entry which is preliminary data.</text>
</comment>
<reference evidence="2 3" key="1">
    <citation type="submission" date="2021-05" db="EMBL/GenBank/DDBJ databases">
        <title>A Polyphasic approach of four new species of the genus Ohtaekwangia: Ohtaekwangia histidinii sp. nov., Ohtaekwangia cretensis sp. nov., Ohtaekwangia indiensis sp. nov., Ohtaekwangia reichenbachii sp. nov. from diverse environment.</title>
        <authorList>
            <person name="Octaviana S."/>
        </authorList>
    </citation>
    <scope>NUCLEOTIDE SEQUENCE [LARGE SCALE GENOMIC DNA]</scope>
    <source>
        <strain evidence="2 3">PWU20</strain>
    </source>
</reference>
<dbReference type="SMART" id="SM00860">
    <property type="entry name" value="SMI1_KNR4"/>
    <property type="match status" value="1"/>
</dbReference>
<dbReference type="PANTHER" id="PTHR47432">
    <property type="entry name" value="CELL WALL ASSEMBLY REGULATOR SMI1"/>
    <property type="match status" value="1"/>
</dbReference>
<dbReference type="RefSeq" id="WP_254156103.1">
    <property type="nucleotide sequence ID" value="NZ_JAHESD010000070.1"/>
</dbReference>
<accession>A0ABS5VWR1</accession>
<dbReference type="InterPro" id="IPR051873">
    <property type="entry name" value="KNR4/SMI1_regulator"/>
</dbReference>
<keyword evidence="3" id="KW-1185">Reference proteome</keyword>
<feature type="domain" description="Knr4/Smi1-like" evidence="1">
    <location>
        <begin position="57"/>
        <end position="188"/>
    </location>
</feature>
<dbReference type="SUPFAM" id="SSF160631">
    <property type="entry name" value="SMI1/KNR4-like"/>
    <property type="match status" value="1"/>
</dbReference>
<evidence type="ECO:0000259" key="1">
    <source>
        <dbReference type="SMART" id="SM00860"/>
    </source>
</evidence>
<dbReference type="InterPro" id="IPR018958">
    <property type="entry name" value="Knr4/Smi1-like_dom"/>
</dbReference>
<dbReference type="InterPro" id="IPR037883">
    <property type="entry name" value="Knr4/Smi1-like_sf"/>
</dbReference>
<sequence>MKTLTLITFILFTGTSGKPIVTDHNPEKAYTMRQIIQQLDSHLKQNAPELYSTLKPPLTNAQIDALEVQHSIKLPADVREIYLWKNGQDEESYKSLYGNKTFLSLEQALEARDFLNEELFAKTPEDQFKIKNWWNKDWIPLFSNGGGDYVCYDPVGIFTNKPGQIIDYYHDEYYRMVSAPSLAAHLQAVLMVFEKKYEDEWDSIKEIDKGYPKRFALDKN</sequence>
<dbReference type="EMBL" id="JAHESD010000070">
    <property type="protein sequence ID" value="MBT1705857.1"/>
    <property type="molecule type" value="Genomic_DNA"/>
</dbReference>
<gene>
    <name evidence="2" type="ORF">KK060_21380</name>
</gene>
<dbReference type="PANTHER" id="PTHR47432:SF1">
    <property type="entry name" value="CELL WALL ASSEMBLY REGULATOR SMI1"/>
    <property type="match status" value="1"/>
</dbReference>
<dbReference type="Pfam" id="PF09346">
    <property type="entry name" value="SMI1_KNR4"/>
    <property type="match status" value="1"/>
</dbReference>
<proteinExistence type="predicted"/>
<name>A0ABS5VWR1_9BACT</name>
<dbReference type="Proteomes" id="UP000772618">
    <property type="component" value="Unassembled WGS sequence"/>
</dbReference>
<organism evidence="2 3">
    <name type="scientific">Chryseosolibacter indicus</name>
    <dbReference type="NCBI Taxonomy" id="2782351"/>
    <lineage>
        <taxon>Bacteria</taxon>
        <taxon>Pseudomonadati</taxon>
        <taxon>Bacteroidota</taxon>
        <taxon>Cytophagia</taxon>
        <taxon>Cytophagales</taxon>
        <taxon>Chryseotaleaceae</taxon>
        <taxon>Chryseosolibacter</taxon>
    </lineage>
</organism>